<comment type="caution">
    <text evidence="4">The sequence shown here is derived from an EMBL/GenBank/DDBJ whole genome shotgun (WGS) entry which is preliminary data.</text>
</comment>
<dbReference type="Gene3D" id="1.25.40.20">
    <property type="entry name" value="Ankyrin repeat-containing domain"/>
    <property type="match status" value="3"/>
</dbReference>
<dbReference type="PANTHER" id="PTHR24198:SF165">
    <property type="entry name" value="ANKYRIN REPEAT-CONTAINING PROTEIN-RELATED"/>
    <property type="match status" value="1"/>
</dbReference>
<evidence type="ECO:0000256" key="2">
    <source>
        <dbReference type="ARBA" id="ARBA00023043"/>
    </source>
</evidence>
<dbReference type="PROSITE" id="PS50088">
    <property type="entry name" value="ANK_REPEAT"/>
    <property type="match status" value="5"/>
</dbReference>
<evidence type="ECO:0000256" key="1">
    <source>
        <dbReference type="ARBA" id="ARBA00022737"/>
    </source>
</evidence>
<protein>
    <submittedName>
        <fullName evidence="4">Ankyrin repeat domain-containing protein</fullName>
    </submittedName>
</protein>
<feature type="repeat" description="ANK" evidence="3">
    <location>
        <begin position="34"/>
        <end position="66"/>
    </location>
</feature>
<dbReference type="EMBL" id="JASBQV010000012">
    <property type="protein sequence ID" value="MDI3235132.1"/>
    <property type="molecule type" value="Genomic_DNA"/>
</dbReference>
<feature type="repeat" description="ANK" evidence="3">
    <location>
        <begin position="67"/>
        <end position="99"/>
    </location>
</feature>
<dbReference type="SMART" id="SM00248">
    <property type="entry name" value="ANK"/>
    <property type="match status" value="7"/>
</dbReference>
<dbReference type="RefSeq" id="WP_282356340.1">
    <property type="nucleotide sequence ID" value="NZ_JASBQV010000012.1"/>
</dbReference>
<name>A0ABT6R2H9_9BACL</name>
<evidence type="ECO:0000256" key="3">
    <source>
        <dbReference type="PROSITE-ProRule" id="PRU00023"/>
    </source>
</evidence>
<organism evidence="4 5">
    <name type="scientific">Exiguobacterium antarcticum</name>
    <dbReference type="NCBI Taxonomy" id="132920"/>
    <lineage>
        <taxon>Bacteria</taxon>
        <taxon>Bacillati</taxon>
        <taxon>Bacillota</taxon>
        <taxon>Bacilli</taxon>
        <taxon>Bacillales</taxon>
        <taxon>Bacillales Family XII. Incertae Sedis</taxon>
        <taxon>Exiguobacterium</taxon>
    </lineage>
</organism>
<dbReference type="InterPro" id="IPR036770">
    <property type="entry name" value="Ankyrin_rpt-contain_sf"/>
</dbReference>
<accession>A0ABT6R2H9</accession>
<evidence type="ECO:0000313" key="5">
    <source>
        <dbReference type="Proteomes" id="UP001243286"/>
    </source>
</evidence>
<keyword evidence="5" id="KW-1185">Reference proteome</keyword>
<feature type="repeat" description="ANK" evidence="3">
    <location>
        <begin position="203"/>
        <end position="235"/>
    </location>
</feature>
<dbReference type="Pfam" id="PF12796">
    <property type="entry name" value="Ank_2"/>
    <property type="match status" value="1"/>
</dbReference>
<feature type="repeat" description="ANK" evidence="3">
    <location>
        <begin position="168"/>
        <end position="200"/>
    </location>
</feature>
<proteinExistence type="predicted"/>
<dbReference type="SUPFAM" id="SSF48403">
    <property type="entry name" value="Ankyrin repeat"/>
    <property type="match status" value="1"/>
</dbReference>
<evidence type="ECO:0000313" key="4">
    <source>
        <dbReference type="EMBL" id="MDI3235132.1"/>
    </source>
</evidence>
<dbReference type="PANTHER" id="PTHR24198">
    <property type="entry name" value="ANKYRIN REPEAT AND PROTEIN KINASE DOMAIN-CONTAINING PROTEIN"/>
    <property type="match status" value="1"/>
</dbReference>
<reference evidence="4 5" key="1">
    <citation type="submission" date="2023-04" db="EMBL/GenBank/DDBJ databases">
        <title>Antarctic isolates genomes.</title>
        <authorList>
            <person name="Dimov S.G."/>
        </authorList>
    </citation>
    <scope>NUCLEOTIDE SEQUENCE [LARGE SCALE GENOMIC DNA]</scope>
    <source>
        <strain evidence="4 5">AL19</strain>
    </source>
</reference>
<sequence length="258" mass="28829">MAKKSLQDYAFYGKIKQVQKCIERGDDLNAFDEEGYTALHWAVEEGYDEIVTLLLDHGADINQRDKDGLTPLHLALYEKQGEIAIQLIDRDAALDFDGHGFTALHFIAARSGNKRVLRRLLEDRTRVDWQTDDGEGHTPLHYAAQEGKTKKIRMLMEAGADVNRIEMNGFAPLHLAAGEGHIKAVQALLAAGADIEIENPLNENNTPLMLASQYGLIEITKLLLKHGADRQHPDTEGRTALDFAVKHRYPEIVALLQT</sequence>
<feature type="repeat" description="ANK" evidence="3">
    <location>
        <begin position="135"/>
        <end position="167"/>
    </location>
</feature>
<keyword evidence="2 3" id="KW-0040">ANK repeat</keyword>
<dbReference type="PRINTS" id="PR01415">
    <property type="entry name" value="ANKYRIN"/>
</dbReference>
<gene>
    <name evidence="4" type="ORF">QK289_08955</name>
</gene>
<keyword evidence="1" id="KW-0677">Repeat</keyword>
<dbReference type="InterPro" id="IPR002110">
    <property type="entry name" value="Ankyrin_rpt"/>
</dbReference>
<dbReference type="PROSITE" id="PS50297">
    <property type="entry name" value="ANK_REP_REGION"/>
    <property type="match status" value="5"/>
</dbReference>
<dbReference type="Proteomes" id="UP001243286">
    <property type="component" value="Unassembled WGS sequence"/>
</dbReference>
<dbReference type="Pfam" id="PF13857">
    <property type="entry name" value="Ank_5"/>
    <property type="match status" value="2"/>
</dbReference>